<comment type="subcellular location">
    <subcellularLocation>
        <location evidence="1">Membrane</location>
    </subcellularLocation>
</comment>
<dbReference type="GO" id="GO:0005524">
    <property type="term" value="F:ATP binding"/>
    <property type="evidence" value="ECO:0007669"/>
    <property type="project" value="InterPro"/>
</dbReference>
<dbReference type="Gene3D" id="1.20.58.760">
    <property type="entry name" value="Peptidase M41"/>
    <property type="match status" value="1"/>
</dbReference>
<reference evidence="3 4" key="1">
    <citation type="journal article" date="2015" name="Nature">
        <title>rRNA introns, odd ribosomes, and small enigmatic genomes across a large radiation of phyla.</title>
        <authorList>
            <person name="Brown C.T."/>
            <person name="Hug L.A."/>
            <person name="Thomas B.C."/>
            <person name="Sharon I."/>
            <person name="Castelle C.J."/>
            <person name="Singh A."/>
            <person name="Wilkins M.J."/>
            <person name="Williams K.H."/>
            <person name="Banfield J.F."/>
        </authorList>
    </citation>
    <scope>NUCLEOTIDE SEQUENCE [LARGE SCALE GENOMIC DNA]</scope>
</reference>
<dbReference type="SUPFAM" id="SSF140990">
    <property type="entry name" value="FtsH protease domain-like"/>
    <property type="match status" value="1"/>
</dbReference>
<feature type="domain" description="Peptidase M41" evidence="2">
    <location>
        <begin position="9"/>
        <end position="66"/>
    </location>
</feature>
<dbReference type="GO" id="GO:0004222">
    <property type="term" value="F:metalloendopeptidase activity"/>
    <property type="evidence" value="ECO:0007669"/>
    <property type="project" value="InterPro"/>
</dbReference>
<protein>
    <submittedName>
        <fullName evidence="3">ATP-dependent zinc metalloprotease FtsH</fullName>
    </submittedName>
</protein>
<proteinExistence type="predicted"/>
<accession>A0A0G0WQY7</accession>
<dbReference type="InterPro" id="IPR000642">
    <property type="entry name" value="Peptidase_M41"/>
</dbReference>
<evidence type="ECO:0000256" key="1">
    <source>
        <dbReference type="ARBA" id="ARBA00004370"/>
    </source>
</evidence>
<gene>
    <name evidence="3" type="ORF">UU72_C0044G0008</name>
</gene>
<dbReference type="GO" id="GO:0006508">
    <property type="term" value="P:proteolysis"/>
    <property type="evidence" value="ECO:0007669"/>
    <property type="project" value="UniProtKB-KW"/>
</dbReference>
<dbReference type="AlphaFoldDB" id="A0A0G0WQY7"/>
<dbReference type="PANTHER" id="PTHR23076:SF113">
    <property type="entry name" value="ATP-DEPENDENT ZINC METALLOPROTEASE FTSH 1, CHLOROPLASTIC-RELATED"/>
    <property type="match status" value="1"/>
</dbReference>
<sequence>PWVAREMGEAGYSQEMAAKVDNEIKNLIDDAHAKAKRILMEKREILDRISQRLLEKETIDKDEYDAILSARADSFADTSESVTVE</sequence>
<dbReference type="Pfam" id="PF01434">
    <property type="entry name" value="Peptidase_M41"/>
    <property type="match status" value="1"/>
</dbReference>
<evidence type="ECO:0000313" key="3">
    <source>
        <dbReference type="EMBL" id="KKS14487.1"/>
    </source>
</evidence>
<name>A0A0G0WQY7_UNCKA</name>
<dbReference type="PANTHER" id="PTHR23076">
    <property type="entry name" value="METALLOPROTEASE M41 FTSH"/>
    <property type="match status" value="1"/>
</dbReference>
<dbReference type="GO" id="GO:0016020">
    <property type="term" value="C:membrane"/>
    <property type="evidence" value="ECO:0007669"/>
    <property type="project" value="UniProtKB-SubCell"/>
</dbReference>
<keyword evidence="3" id="KW-0645">Protease</keyword>
<organism evidence="3 4">
    <name type="scientific">candidate division WWE3 bacterium GW2011_GWB1_41_6</name>
    <dbReference type="NCBI Taxonomy" id="1619112"/>
    <lineage>
        <taxon>Bacteria</taxon>
        <taxon>Katanobacteria</taxon>
    </lineage>
</organism>
<comment type="caution">
    <text evidence="3">The sequence shown here is derived from an EMBL/GenBank/DDBJ whole genome shotgun (WGS) entry which is preliminary data.</text>
</comment>
<keyword evidence="3" id="KW-0482">Metalloprotease</keyword>
<keyword evidence="3" id="KW-0378">Hydrolase</keyword>
<feature type="non-terminal residue" evidence="3">
    <location>
        <position position="1"/>
    </location>
</feature>
<dbReference type="GO" id="GO:0004176">
    <property type="term" value="F:ATP-dependent peptidase activity"/>
    <property type="evidence" value="ECO:0007669"/>
    <property type="project" value="InterPro"/>
</dbReference>
<dbReference type="Proteomes" id="UP000034163">
    <property type="component" value="Unassembled WGS sequence"/>
</dbReference>
<evidence type="ECO:0000259" key="2">
    <source>
        <dbReference type="Pfam" id="PF01434"/>
    </source>
</evidence>
<evidence type="ECO:0000313" key="4">
    <source>
        <dbReference type="Proteomes" id="UP000034163"/>
    </source>
</evidence>
<dbReference type="InterPro" id="IPR037219">
    <property type="entry name" value="Peptidase_M41-like"/>
</dbReference>
<dbReference type="EMBL" id="LCBS01000044">
    <property type="protein sequence ID" value="KKS14487.1"/>
    <property type="molecule type" value="Genomic_DNA"/>
</dbReference>